<feature type="domain" description="AMP-binding enzyme C-terminal" evidence="19">
    <location>
        <begin position="525"/>
        <end position="600"/>
    </location>
</feature>
<feature type="domain" description="AMP-binding enzyme C-terminal" evidence="19">
    <location>
        <begin position="1209"/>
        <end position="1284"/>
    </location>
</feature>
<keyword evidence="3" id="KW-0813">Transport</keyword>
<dbReference type="Pfam" id="PF00501">
    <property type="entry name" value="AMP-binding"/>
    <property type="match status" value="2"/>
</dbReference>
<evidence type="ECO:0000256" key="11">
    <source>
        <dbReference type="ARBA" id="ARBA00023136"/>
    </source>
</evidence>
<feature type="domain" description="AMP-dependent synthetase/ligase" evidence="18">
    <location>
        <begin position="81"/>
        <end position="438"/>
    </location>
</feature>
<evidence type="ECO:0000256" key="3">
    <source>
        <dbReference type="ARBA" id="ARBA00022448"/>
    </source>
</evidence>
<dbReference type="InterPro" id="IPR045851">
    <property type="entry name" value="AMP-bd_C_sf"/>
</dbReference>
<dbReference type="InterPro" id="IPR042099">
    <property type="entry name" value="ANL_N_sf"/>
</dbReference>
<comment type="subcellular location">
    <subcellularLocation>
        <location evidence="1">Cell membrane</location>
        <topology evidence="1">Multi-pass membrane protein</topology>
    </subcellularLocation>
</comment>
<keyword evidence="7" id="KW-0547">Nucleotide-binding</keyword>
<dbReference type="FunFam" id="3.30.300.30:FF:000002">
    <property type="entry name" value="Long-chain fatty acid transport protein 1"/>
    <property type="match status" value="2"/>
</dbReference>
<evidence type="ECO:0000313" key="20">
    <source>
        <dbReference type="EMBL" id="CAK1549764.1"/>
    </source>
</evidence>
<organism evidence="20 21">
    <name type="scientific">Leptosia nina</name>
    <dbReference type="NCBI Taxonomy" id="320188"/>
    <lineage>
        <taxon>Eukaryota</taxon>
        <taxon>Metazoa</taxon>
        <taxon>Ecdysozoa</taxon>
        <taxon>Arthropoda</taxon>
        <taxon>Hexapoda</taxon>
        <taxon>Insecta</taxon>
        <taxon>Pterygota</taxon>
        <taxon>Neoptera</taxon>
        <taxon>Endopterygota</taxon>
        <taxon>Lepidoptera</taxon>
        <taxon>Glossata</taxon>
        <taxon>Ditrysia</taxon>
        <taxon>Papilionoidea</taxon>
        <taxon>Pieridae</taxon>
        <taxon>Pierinae</taxon>
        <taxon>Leptosia</taxon>
    </lineage>
</organism>
<evidence type="ECO:0000256" key="1">
    <source>
        <dbReference type="ARBA" id="ARBA00004651"/>
    </source>
</evidence>
<evidence type="ECO:0000256" key="16">
    <source>
        <dbReference type="ARBA" id="ARBA00048666"/>
    </source>
</evidence>
<evidence type="ECO:0000256" key="2">
    <source>
        <dbReference type="ARBA" id="ARBA00006432"/>
    </source>
</evidence>
<proteinExistence type="inferred from homology"/>
<keyword evidence="5" id="KW-0436">Ligase</keyword>
<evidence type="ECO:0000256" key="8">
    <source>
        <dbReference type="ARBA" id="ARBA00022832"/>
    </source>
</evidence>
<evidence type="ECO:0000256" key="17">
    <source>
        <dbReference type="SAM" id="Phobius"/>
    </source>
</evidence>
<evidence type="ECO:0000256" key="9">
    <source>
        <dbReference type="ARBA" id="ARBA00022840"/>
    </source>
</evidence>
<dbReference type="PANTHER" id="PTHR43107:SF15">
    <property type="entry name" value="FATTY ACID TRANSPORT PROTEIN 3, ISOFORM A"/>
    <property type="match status" value="1"/>
</dbReference>
<feature type="transmembrane region" description="Helical" evidence="17">
    <location>
        <begin position="688"/>
        <end position="709"/>
    </location>
</feature>
<feature type="transmembrane region" description="Helical" evidence="17">
    <location>
        <begin position="26"/>
        <end position="47"/>
    </location>
</feature>
<keyword evidence="9" id="KW-0067">ATP-binding</keyword>
<feature type="domain" description="AMP-dependent synthetase/ligase" evidence="18">
    <location>
        <begin position="772"/>
        <end position="1093"/>
    </location>
</feature>
<dbReference type="InterPro" id="IPR025110">
    <property type="entry name" value="AMP-bd_C"/>
</dbReference>
<dbReference type="InterPro" id="IPR020845">
    <property type="entry name" value="AMP-binding_CS"/>
</dbReference>
<dbReference type="Gene3D" id="3.40.50.12780">
    <property type="entry name" value="N-terminal domain of ligase-like"/>
    <property type="match status" value="2"/>
</dbReference>
<name>A0AAV1JN00_9NEOP</name>
<dbReference type="Pfam" id="PF13193">
    <property type="entry name" value="AMP-binding_C"/>
    <property type="match status" value="2"/>
</dbReference>
<evidence type="ECO:0000313" key="21">
    <source>
        <dbReference type="Proteomes" id="UP001497472"/>
    </source>
</evidence>
<evidence type="ECO:0000259" key="18">
    <source>
        <dbReference type="Pfam" id="PF00501"/>
    </source>
</evidence>
<dbReference type="GO" id="GO:0044539">
    <property type="term" value="P:long-chain fatty acid import into cell"/>
    <property type="evidence" value="ECO:0007669"/>
    <property type="project" value="TreeGrafter"/>
</dbReference>
<dbReference type="Gene3D" id="3.30.300.30">
    <property type="match status" value="2"/>
</dbReference>
<keyword evidence="11 17" id="KW-0472">Membrane</keyword>
<evidence type="ECO:0000256" key="13">
    <source>
        <dbReference type="ARBA" id="ARBA00026121"/>
    </source>
</evidence>
<comment type="caution">
    <text evidence="20">The sequence shown here is derived from an EMBL/GenBank/DDBJ whole genome shotgun (WGS) entry which is preliminary data.</text>
</comment>
<evidence type="ECO:0000256" key="14">
    <source>
        <dbReference type="ARBA" id="ARBA00036527"/>
    </source>
</evidence>
<keyword evidence="6 17" id="KW-0812">Transmembrane</keyword>
<evidence type="ECO:0000256" key="12">
    <source>
        <dbReference type="ARBA" id="ARBA00024484"/>
    </source>
</evidence>
<sequence length="1330" mass="146962">MLLALGAAVAFVAVWQYLGLLLSTFIFLVGVVVYHLVFHTRWCYIAIKTAPRDLRALWCYVKVLLLAWRCSRNNLTVPDIFHEVVQRNPNKTCFYFQDEVWSFKEVEEYSLRVTAVLKNQGIKKGQIVGLLTNNCPQMPALWLGAARLGAICPLINTNQRGNALIHSVTVAKCDALIFSDEYLSAFQEVSGQLDPKIKAFKFTQRPLNSPKPEKASGDGIPDFADLVASTSPAPWTKADGYGFQGKLLYIYTSGTTGLPKAAVITNSRFIFMVSGMQHMRLNSSDVVYCPLPLYHTAGGIVSVGQALIFGCTVILKPKFSASQYFPDCAKYKATAAHYIGEMCRYILATPPSPADKQHNVRVVFGNGLRPQIWTEFVTRFNIKYVTEFYGATEGNANIANTDGTPGAIGFVSRIFPSVYPIAIIKVDQETGEPIRDAQGLCQVAGPDEPGVFIGKISPNNPSREYHGYVDKAASDKKVVRDVFSHGDSAFISGDILVADEFGYLYFRDRTGDTFRWRGENVSTSEVEAAISRVADHRDAVVYGVLVPNTEGRAGMCGIVDHNGSLDLEKLAKDLARDLPPYARPVFVRVMNSMDMTGTFKMKKTDLQKEGFDPNLTKGDKLYFLDLKQNKYIPLGLEEPVCVPSGPFGDQLFAHVHLASEGFIDAASGWAHVLGAFRKRHSQPTDARMDALLAALVALMALAAAMAAVLSTLSKAAIFAILAIAPCVYRYRKRIYVIVKTLPRDIKFLWRYANAMIRTAKYARNNTSVAELFTQRALKQPDAPCFFVVGDRTWTFREMAENSNRVSRVMQEQLGLKRGDVVCVFMPNCAEFVYTWLGMAKLGVVSALINSNLRHKPLLHCIQVANAKAIVYSECLAGAIKEIKDELPADIKRFQLYGESAPGVTDLRAEMDKQSPDYPEVADKPQYNDTLLYIYTSGTTGMPKAAVMKNSKYLIVVVATVHMLGLNSKDRMYNPLPLYHLAGGLVGTAAAVVDGIPSVLRTKFSASNYWTDCIKYECTVAQYIGEMCRYLLAQPPKPTDTQHRVRIMVGNGMRPAIWQQIVDRFKVPQINEIYGATEGNANIINVDNTVGAVGFLPKLVPTSLHPIALVKIDEAGNVIRGADGYCIRCQPNEPGMFIGLISQRNAARAYHGYVDKSASKTKVEKDVFTKGDAAFVSGDILVADELGYLFFRDRTGDTYKWKGENVATAEVEDALGSVLDRRDCVVYGVSIPQTEGRAGMAAIADPALSLDLAQLAAHVDHSLPSYARPLFLRITKDIEITSTFKLKKIQYQKEGFDPDVIKDPLYFRSGAEFVPVTTQLFTDICNGKVKL</sequence>
<comment type="catalytic activity">
    <reaction evidence="12">
        <text>a long-chain fatty acid + ATP + CoA = a long-chain fatty acyl-CoA + AMP + diphosphate</text>
        <dbReference type="Rhea" id="RHEA:15421"/>
        <dbReference type="ChEBI" id="CHEBI:30616"/>
        <dbReference type="ChEBI" id="CHEBI:33019"/>
        <dbReference type="ChEBI" id="CHEBI:57287"/>
        <dbReference type="ChEBI" id="CHEBI:57560"/>
        <dbReference type="ChEBI" id="CHEBI:83139"/>
        <dbReference type="ChEBI" id="CHEBI:456215"/>
        <dbReference type="EC" id="6.2.1.3"/>
    </reaction>
    <physiologicalReaction direction="left-to-right" evidence="12">
        <dbReference type="Rhea" id="RHEA:15422"/>
    </physiologicalReaction>
</comment>
<evidence type="ECO:0000256" key="5">
    <source>
        <dbReference type="ARBA" id="ARBA00022598"/>
    </source>
</evidence>
<dbReference type="SUPFAM" id="SSF56801">
    <property type="entry name" value="Acetyl-CoA synthetase-like"/>
    <property type="match status" value="2"/>
</dbReference>
<evidence type="ECO:0000256" key="15">
    <source>
        <dbReference type="ARBA" id="ARBA00041297"/>
    </source>
</evidence>
<dbReference type="EC" id="6.2.1.3" evidence="13"/>
<dbReference type="NCBIfam" id="NF006134">
    <property type="entry name" value="PRK08279.1"/>
    <property type="match status" value="2"/>
</dbReference>
<keyword evidence="8" id="KW-0443">Lipid metabolism</keyword>
<dbReference type="FunFam" id="3.40.50.12780:FF:000005">
    <property type="entry name" value="Solute carrier family 27 member 6"/>
    <property type="match status" value="2"/>
</dbReference>
<comment type="similarity">
    <text evidence="2">Belongs to the ATP-dependent AMP-binding enzyme family.</text>
</comment>
<dbReference type="GO" id="GO:0005524">
    <property type="term" value="F:ATP binding"/>
    <property type="evidence" value="ECO:0007669"/>
    <property type="project" value="UniProtKB-KW"/>
</dbReference>
<keyword evidence="4" id="KW-1003">Cell membrane</keyword>
<keyword evidence="10 17" id="KW-1133">Transmembrane helix</keyword>
<comment type="catalytic activity">
    <reaction evidence="16">
        <text>tetracosanoate + ATP + CoA = tetracosanoyl-CoA + AMP + diphosphate</text>
        <dbReference type="Rhea" id="RHEA:33639"/>
        <dbReference type="ChEBI" id="CHEBI:30616"/>
        <dbReference type="ChEBI" id="CHEBI:31014"/>
        <dbReference type="ChEBI" id="CHEBI:33019"/>
        <dbReference type="ChEBI" id="CHEBI:57287"/>
        <dbReference type="ChEBI" id="CHEBI:65052"/>
        <dbReference type="ChEBI" id="CHEBI:456215"/>
    </reaction>
    <physiologicalReaction direction="left-to-right" evidence="16">
        <dbReference type="Rhea" id="RHEA:33640"/>
    </physiologicalReaction>
</comment>
<evidence type="ECO:0000259" key="19">
    <source>
        <dbReference type="Pfam" id="PF13193"/>
    </source>
</evidence>
<evidence type="ECO:0000256" key="4">
    <source>
        <dbReference type="ARBA" id="ARBA00022475"/>
    </source>
</evidence>
<evidence type="ECO:0000256" key="6">
    <source>
        <dbReference type="ARBA" id="ARBA00022692"/>
    </source>
</evidence>
<dbReference type="PANTHER" id="PTHR43107">
    <property type="entry name" value="LONG-CHAIN FATTY ACID TRANSPORT PROTEIN"/>
    <property type="match status" value="1"/>
</dbReference>
<accession>A0AAV1JN00</accession>
<dbReference type="Proteomes" id="UP001497472">
    <property type="component" value="Unassembled WGS sequence"/>
</dbReference>
<keyword evidence="8" id="KW-0276">Fatty acid metabolism</keyword>
<dbReference type="InterPro" id="IPR000873">
    <property type="entry name" value="AMP-dep_synth/lig_dom"/>
</dbReference>
<evidence type="ECO:0000256" key="10">
    <source>
        <dbReference type="ARBA" id="ARBA00022989"/>
    </source>
</evidence>
<dbReference type="GO" id="GO:0004467">
    <property type="term" value="F:long-chain fatty acid-CoA ligase activity"/>
    <property type="evidence" value="ECO:0007669"/>
    <property type="project" value="UniProtKB-EC"/>
</dbReference>
<evidence type="ECO:0000256" key="7">
    <source>
        <dbReference type="ARBA" id="ARBA00022741"/>
    </source>
</evidence>
<protein>
    <recommendedName>
        <fullName evidence="13">long-chain-fatty-acid--CoA ligase</fullName>
        <ecNumber evidence="13">6.2.1.3</ecNumber>
    </recommendedName>
    <alternativeName>
        <fullName evidence="15">Long-chain-fatty-acid--CoA ligase</fullName>
    </alternativeName>
</protein>
<gene>
    <name evidence="20" type="ORF">LNINA_LOCUS9038</name>
</gene>
<dbReference type="GO" id="GO:0005789">
    <property type="term" value="C:endoplasmic reticulum membrane"/>
    <property type="evidence" value="ECO:0007669"/>
    <property type="project" value="TreeGrafter"/>
</dbReference>
<comment type="catalytic activity">
    <reaction evidence="14">
        <text>a very long-chain fatty acid + ATP + CoA = a very long-chain fatty acyl-CoA + AMP + diphosphate</text>
        <dbReference type="Rhea" id="RHEA:54536"/>
        <dbReference type="ChEBI" id="CHEBI:30616"/>
        <dbReference type="ChEBI" id="CHEBI:33019"/>
        <dbReference type="ChEBI" id="CHEBI:57287"/>
        <dbReference type="ChEBI" id="CHEBI:58950"/>
        <dbReference type="ChEBI" id="CHEBI:138261"/>
        <dbReference type="ChEBI" id="CHEBI:456215"/>
    </reaction>
    <physiologicalReaction direction="left-to-right" evidence="14">
        <dbReference type="Rhea" id="RHEA:54537"/>
    </physiologicalReaction>
</comment>
<dbReference type="EMBL" id="CAVLEF010000040">
    <property type="protein sequence ID" value="CAK1549764.1"/>
    <property type="molecule type" value="Genomic_DNA"/>
</dbReference>
<reference evidence="20 21" key="1">
    <citation type="submission" date="2023-11" db="EMBL/GenBank/DDBJ databases">
        <authorList>
            <person name="Okamura Y."/>
        </authorList>
    </citation>
    <scope>NUCLEOTIDE SEQUENCE [LARGE SCALE GENOMIC DNA]</scope>
</reference>
<dbReference type="GO" id="GO:0005886">
    <property type="term" value="C:plasma membrane"/>
    <property type="evidence" value="ECO:0007669"/>
    <property type="project" value="UniProtKB-SubCell"/>
</dbReference>
<keyword evidence="21" id="KW-1185">Reference proteome</keyword>
<dbReference type="GO" id="GO:0005324">
    <property type="term" value="F:long-chain fatty acid transmembrane transporter activity"/>
    <property type="evidence" value="ECO:0007669"/>
    <property type="project" value="TreeGrafter"/>
</dbReference>
<dbReference type="PROSITE" id="PS00455">
    <property type="entry name" value="AMP_BINDING"/>
    <property type="match status" value="2"/>
</dbReference>